<dbReference type="Proteomes" id="UP000230161">
    <property type="component" value="Unassembled WGS sequence"/>
</dbReference>
<feature type="domain" description="RiboL-PSP-HEPN" evidence="1">
    <location>
        <begin position="14"/>
        <end position="129"/>
    </location>
</feature>
<reference evidence="2 3" key="1">
    <citation type="submission" date="2017-11" db="EMBL/GenBank/DDBJ databases">
        <title>Genomic Encyclopedia of Archaeal and Bacterial Type Strains, Phase II (KMG-II): From Individual Species to Whole Genera.</title>
        <authorList>
            <person name="Goeker M."/>
        </authorList>
    </citation>
    <scope>NUCLEOTIDE SEQUENCE [LARGE SCALE GENOMIC DNA]</scope>
    <source>
        <strain evidence="2 3">DSM 25625</strain>
    </source>
</reference>
<keyword evidence="3" id="KW-1185">Reference proteome</keyword>
<dbReference type="EMBL" id="PGFB01000004">
    <property type="protein sequence ID" value="PJJ61384.1"/>
    <property type="molecule type" value="Genomic_DNA"/>
</dbReference>
<dbReference type="InterPro" id="IPR041519">
    <property type="entry name" value="HEPN_RiboL-PSP"/>
</dbReference>
<dbReference type="Pfam" id="PF18735">
    <property type="entry name" value="HEPN_RiboL-PSP"/>
    <property type="match status" value="1"/>
</dbReference>
<organism evidence="2 3">
    <name type="scientific">Compostimonas suwonensis</name>
    <dbReference type="NCBI Taxonomy" id="1048394"/>
    <lineage>
        <taxon>Bacteria</taxon>
        <taxon>Bacillati</taxon>
        <taxon>Actinomycetota</taxon>
        <taxon>Actinomycetes</taxon>
        <taxon>Micrococcales</taxon>
        <taxon>Microbacteriaceae</taxon>
        <taxon>Compostimonas</taxon>
    </lineage>
</organism>
<gene>
    <name evidence="2" type="ORF">CLV54_2329</name>
</gene>
<name>A0A2M9BTU9_9MICO</name>
<proteinExistence type="predicted"/>
<protein>
    <recommendedName>
        <fullName evidence="1">RiboL-PSP-HEPN domain-containing protein</fullName>
    </recommendedName>
</protein>
<dbReference type="AlphaFoldDB" id="A0A2M9BTU9"/>
<comment type="caution">
    <text evidence="2">The sequence shown here is derived from an EMBL/GenBank/DDBJ whole genome shotgun (WGS) entry which is preliminary data.</text>
</comment>
<evidence type="ECO:0000313" key="3">
    <source>
        <dbReference type="Proteomes" id="UP000230161"/>
    </source>
</evidence>
<accession>A0A2M9BTU9</accession>
<evidence type="ECO:0000259" key="1">
    <source>
        <dbReference type="Pfam" id="PF18735"/>
    </source>
</evidence>
<sequence length="151" mass="17128">MLRPLILLIEEPEGVSAEALGWLCRLLVVRSCGHLEQTVKHCLRGYVQEKSGGYVRSFSLTWLEKSRNPTPDALSGVLGRFDMSLSDDWIAFLAENDSLLHDDLSALVNMRNRIAHGENEGLKRERALKLAYSTLAIADWWITSFNPLQRF</sequence>
<evidence type="ECO:0000313" key="2">
    <source>
        <dbReference type="EMBL" id="PJJ61384.1"/>
    </source>
</evidence>
<dbReference type="RefSeq" id="WP_425430284.1">
    <property type="nucleotide sequence ID" value="NZ_PGFB01000004.1"/>
</dbReference>